<dbReference type="KEGG" id="spal:FM071_00295"/>
<dbReference type="PRINTS" id="PR00762">
    <property type="entry name" value="CLCHANNEL"/>
</dbReference>
<dbReference type="InterPro" id="IPR001807">
    <property type="entry name" value="ClC"/>
</dbReference>
<keyword evidence="2 5" id="KW-0812">Transmembrane</keyword>
<dbReference type="Gene3D" id="1.10.3080.10">
    <property type="entry name" value="Clc chloride channel"/>
    <property type="match status" value="1"/>
</dbReference>
<evidence type="ECO:0000256" key="1">
    <source>
        <dbReference type="ARBA" id="ARBA00004141"/>
    </source>
</evidence>
<reference evidence="6 7" key="1">
    <citation type="submission" date="2019-07" db="EMBL/GenBank/DDBJ databases">
        <title>Sulfurimonas paralvinellae sp. nov., a novel mesophilic, hydrogen- and sulfur-oxidizing chemolithoautotroph within the Epsilonproteo- bacteria isolated from a deep-sea hydrothermal vent polychaete nest, reclassification of Thiomicrospira denitrificans as Sulfurimonas denitrificans comb. nov. and emended description of the genus Sulfurimonas.</title>
        <authorList>
            <person name="Wang S."/>
            <person name="Jiang L."/>
            <person name="Shao Z."/>
        </authorList>
    </citation>
    <scope>NUCLEOTIDE SEQUENCE [LARGE SCALE GENOMIC DNA]</scope>
    <source>
        <strain evidence="6 7">GO25</strain>
    </source>
</reference>
<evidence type="ECO:0000313" key="6">
    <source>
        <dbReference type="EMBL" id="QOP46668.1"/>
    </source>
</evidence>
<evidence type="ECO:0000256" key="4">
    <source>
        <dbReference type="ARBA" id="ARBA00023136"/>
    </source>
</evidence>
<sequence>MRKHATEQTAIFFSVAKWVVLSSIIGVAIGATVTLFLNILAYSESSRSLLPFDFYYLLPLALILSVWLTKTFAPSAEGHGTEKVISAVHKQDGQIDVSVIPVKTLTTVLTIFAGGSVGKEGPGAQIGAGVASVISKLLKFNKQDRKKLVICGISAGFATVFGTPIAGAIFGVEVLIIGVIMYDVLLPSFIAGFAAFTTAQFLGIEYTYYDLHFFQDVSLDLVLILKVVLAGLFFGFVSDLTITAISHTHSYIKKIKVSSYIKAFVGGLVIVGLTLVFGEQYIGLGLGTISDALNPNPMLSENIHWYTFILKTIFTSLSLGAGGSGGVITPIFYIGATSGNFLGSVISPEHIPLFAALGFVSVVAATTNTPIASTIMAVELFGIDIAHYAALAAVISFLISGHRSIFSSQILAMRKSEMLSVKIGEEVEHINISLEEHEMDKIEKLRRKLHKKNKKK</sequence>
<accession>A0A7M1BCX3</accession>
<feature type="transmembrane region" description="Helical" evidence="5">
    <location>
        <begin position="54"/>
        <end position="73"/>
    </location>
</feature>
<dbReference type="EMBL" id="CP041406">
    <property type="protein sequence ID" value="QOP46668.1"/>
    <property type="molecule type" value="Genomic_DNA"/>
</dbReference>
<protein>
    <submittedName>
        <fullName evidence="6">Voltage-gated chloride channel</fullName>
    </submittedName>
</protein>
<feature type="transmembrane region" description="Helical" evidence="5">
    <location>
        <begin position="12"/>
        <end position="42"/>
    </location>
</feature>
<dbReference type="PANTHER" id="PTHR43427">
    <property type="entry name" value="CHLORIDE CHANNEL PROTEIN CLC-E"/>
    <property type="match status" value="1"/>
</dbReference>
<dbReference type="InterPro" id="IPR050368">
    <property type="entry name" value="ClC-type_chloride_channel"/>
</dbReference>
<keyword evidence="7" id="KW-1185">Reference proteome</keyword>
<proteinExistence type="predicted"/>
<dbReference type="SUPFAM" id="SSF81340">
    <property type="entry name" value="Clc chloride channel"/>
    <property type="match status" value="1"/>
</dbReference>
<organism evidence="6 7">
    <name type="scientific">Sulfurimonas paralvinellae</name>
    <dbReference type="NCBI Taxonomy" id="317658"/>
    <lineage>
        <taxon>Bacteria</taxon>
        <taxon>Pseudomonadati</taxon>
        <taxon>Campylobacterota</taxon>
        <taxon>Epsilonproteobacteria</taxon>
        <taxon>Campylobacterales</taxon>
        <taxon>Sulfurimonadaceae</taxon>
        <taxon>Sulfurimonas</taxon>
    </lineage>
</organism>
<dbReference type="Pfam" id="PF00654">
    <property type="entry name" value="Voltage_CLC"/>
    <property type="match status" value="1"/>
</dbReference>
<evidence type="ECO:0000256" key="3">
    <source>
        <dbReference type="ARBA" id="ARBA00022989"/>
    </source>
</evidence>
<dbReference type="AlphaFoldDB" id="A0A7M1BCX3"/>
<name>A0A7M1BCX3_9BACT</name>
<dbReference type="InterPro" id="IPR014743">
    <property type="entry name" value="Cl-channel_core"/>
</dbReference>
<dbReference type="GO" id="GO:0015108">
    <property type="term" value="F:chloride transmembrane transporter activity"/>
    <property type="evidence" value="ECO:0007669"/>
    <property type="project" value="InterPro"/>
</dbReference>
<evidence type="ECO:0000256" key="5">
    <source>
        <dbReference type="SAM" id="Phobius"/>
    </source>
</evidence>
<dbReference type="PANTHER" id="PTHR43427:SF12">
    <property type="entry name" value="CHLORIDE TRANSPORTER"/>
    <property type="match status" value="1"/>
</dbReference>
<feature type="transmembrane region" description="Helical" evidence="5">
    <location>
        <begin position="263"/>
        <end position="283"/>
    </location>
</feature>
<dbReference type="GO" id="GO:0016020">
    <property type="term" value="C:membrane"/>
    <property type="evidence" value="ECO:0007669"/>
    <property type="project" value="UniProtKB-SubCell"/>
</dbReference>
<comment type="subcellular location">
    <subcellularLocation>
        <location evidence="1">Membrane</location>
        <topology evidence="1">Multi-pass membrane protein</topology>
    </subcellularLocation>
</comment>
<feature type="transmembrane region" description="Helical" evidence="5">
    <location>
        <begin position="353"/>
        <end position="373"/>
    </location>
</feature>
<feature type="transmembrane region" description="Helical" evidence="5">
    <location>
        <begin position="148"/>
        <end position="181"/>
    </location>
</feature>
<keyword evidence="4 5" id="KW-0472">Membrane</keyword>
<evidence type="ECO:0000313" key="7">
    <source>
        <dbReference type="Proteomes" id="UP000593580"/>
    </source>
</evidence>
<gene>
    <name evidence="6" type="ORF">FM071_00295</name>
</gene>
<dbReference type="Proteomes" id="UP000593580">
    <property type="component" value="Chromosome"/>
</dbReference>
<keyword evidence="3 5" id="KW-1133">Transmembrane helix</keyword>
<feature type="transmembrane region" description="Helical" evidence="5">
    <location>
        <begin position="385"/>
        <end position="406"/>
    </location>
</feature>
<evidence type="ECO:0000256" key="2">
    <source>
        <dbReference type="ARBA" id="ARBA00022692"/>
    </source>
</evidence>